<dbReference type="GO" id="GO:0006635">
    <property type="term" value="P:fatty acid beta-oxidation"/>
    <property type="evidence" value="ECO:0007669"/>
    <property type="project" value="TreeGrafter"/>
</dbReference>
<dbReference type="OrthoDB" id="448450at2759"/>
<sequence length="309" mass="34132">MIGNFCHWQIFKNSICQSQFCLFRKMVHHQFNVVEKYGFNGPATPLPDIVEWLSRYGEGSVDLIKNSETGIAHVTLNQVKKKNCLSGKMMVDFYHIVEDLEQWTDGKGIILSGAGGTFCSGGDLDVVRQIANPESGFKMASLMHYTLNKLKNLPLISVCFISGAGAIGGGAEVATACDYRLMSNEPNTKIGFVHSKMGIAPAWGGLLRLVDIVGSRQALDLLLSARLLSCDEACSINLVDSQIDSLDSVNVWLQDKVKFDKESIRAIKLTLSACSEKNRALTELEQRLFAPTWGCAANREMLRRAIKHK</sequence>
<evidence type="ECO:0008006" key="4">
    <source>
        <dbReference type="Google" id="ProtNLM"/>
    </source>
</evidence>
<organism evidence="2 3">
    <name type="scientific">Bemisia tabaci</name>
    <name type="common">Sweetpotato whitefly</name>
    <name type="synonym">Aleurodes tabaci</name>
    <dbReference type="NCBI Taxonomy" id="7038"/>
    <lineage>
        <taxon>Eukaryota</taxon>
        <taxon>Metazoa</taxon>
        <taxon>Ecdysozoa</taxon>
        <taxon>Arthropoda</taxon>
        <taxon>Hexapoda</taxon>
        <taxon>Insecta</taxon>
        <taxon>Pterygota</taxon>
        <taxon>Neoptera</taxon>
        <taxon>Paraneoptera</taxon>
        <taxon>Hemiptera</taxon>
        <taxon>Sternorrhyncha</taxon>
        <taxon>Aleyrodoidea</taxon>
        <taxon>Aleyrodidae</taxon>
        <taxon>Aleyrodinae</taxon>
        <taxon>Bemisia</taxon>
    </lineage>
</organism>
<evidence type="ECO:0000313" key="2">
    <source>
        <dbReference type="EMBL" id="CAH0380870.1"/>
    </source>
</evidence>
<evidence type="ECO:0000313" key="3">
    <source>
        <dbReference type="Proteomes" id="UP001152759"/>
    </source>
</evidence>
<dbReference type="PANTHER" id="PTHR11941">
    <property type="entry name" value="ENOYL-COA HYDRATASE-RELATED"/>
    <property type="match status" value="1"/>
</dbReference>
<accession>A0A9N9ZWK9</accession>
<dbReference type="Gene3D" id="3.90.226.10">
    <property type="entry name" value="2-enoyl-CoA Hydratase, Chain A, domain 1"/>
    <property type="match status" value="1"/>
</dbReference>
<proteinExistence type="predicted"/>
<keyword evidence="3" id="KW-1185">Reference proteome</keyword>
<dbReference type="AlphaFoldDB" id="A0A9N9ZWK9"/>
<dbReference type="GO" id="GO:0005829">
    <property type="term" value="C:cytosol"/>
    <property type="evidence" value="ECO:0007669"/>
    <property type="project" value="TreeGrafter"/>
</dbReference>
<dbReference type="Proteomes" id="UP001152759">
    <property type="component" value="Chromosome 1"/>
</dbReference>
<dbReference type="CDD" id="cd06558">
    <property type="entry name" value="crotonase-like"/>
    <property type="match status" value="1"/>
</dbReference>
<dbReference type="Pfam" id="PF00378">
    <property type="entry name" value="ECH_1"/>
    <property type="match status" value="1"/>
</dbReference>
<protein>
    <recommendedName>
        <fullName evidence="4">Ethylmalonyl-CoA decarboxylase</fullName>
    </recommendedName>
</protein>
<evidence type="ECO:0000256" key="1">
    <source>
        <dbReference type="ARBA" id="ARBA00023239"/>
    </source>
</evidence>
<keyword evidence="1" id="KW-0456">Lyase</keyword>
<dbReference type="InterPro" id="IPR001753">
    <property type="entry name" value="Enoyl-CoA_hydra/iso"/>
</dbReference>
<dbReference type="InterPro" id="IPR029045">
    <property type="entry name" value="ClpP/crotonase-like_dom_sf"/>
</dbReference>
<gene>
    <name evidence="2" type="ORF">BEMITA_LOCUS580</name>
</gene>
<dbReference type="EMBL" id="OU963862">
    <property type="protein sequence ID" value="CAH0380870.1"/>
    <property type="molecule type" value="Genomic_DNA"/>
</dbReference>
<name>A0A9N9ZWK9_BEMTA</name>
<dbReference type="KEGG" id="btab:109038214"/>
<dbReference type="PANTHER" id="PTHR11941:SF27">
    <property type="entry name" value="ETHYLMALONYL-COA DECARBOXYLASE"/>
    <property type="match status" value="1"/>
</dbReference>
<dbReference type="GO" id="GO:0016829">
    <property type="term" value="F:lyase activity"/>
    <property type="evidence" value="ECO:0007669"/>
    <property type="project" value="UniProtKB-KW"/>
</dbReference>
<reference evidence="2" key="1">
    <citation type="submission" date="2021-12" db="EMBL/GenBank/DDBJ databases">
        <authorList>
            <person name="King R."/>
        </authorList>
    </citation>
    <scope>NUCLEOTIDE SEQUENCE</scope>
</reference>
<dbReference type="SUPFAM" id="SSF52096">
    <property type="entry name" value="ClpP/crotonase"/>
    <property type="match status" value="1"/>
</dbReference>